<dbReference type="InterPro" id="IPR023765">
    <property type="entry name" value="SBP_5_CS"/>
</dbReference>
<evidence type="ECO:0000313" key="8">
    <source>
        <dbReference type="Proteomes" id="UP000284178"/>
    </source>
</evidence>
<dbReference type="InterPro" id="IPR000914">
    <property type="entry name" value="SBP_5_dom"/>
</dbReference>
<keyword evidence="4 5" id="KW-0732">Signal</keyword>
<name>A0A412G4R0_9FIRM</name>
<evidence type="ECO:0000256" key="2">
    <source>
        <dbReference type="ARBA" id="ARBA00005695"/>
    </source>
</evidence>
<dbReference type="GO" id="GO:1904680">
    <property type="term" value="F:peptide transmembrane transporter activity"/>
    <property type="evidence" value="ECO:0007669"/>
    <property type="project" value="TreeGrafter"/>
</dbReference>
<dbReference type="PANTHER" id="PTHR30290">
    <property type="entry name" value="PERIPLASMIC BINDING COMPONENT OF ABC TRANSPORTER"/>
    <property type="match status" value="1"/>
</dbReference>
<feature type="domain" description="Solute-binding protein family 5" evidence="6">
    <location>
        <begin position="86"/>
        <end position="432"/>
    </location>
</feature>
<keyword evidence="8" id="KW-1185">Reference proteome</keyword>
<evidence type="ECO:0000313" key="7">
    <source>
        <dbReference type="EMBL" id="RGR75648.1"/>
    </source>
</evidence>
<gene>
    <name evidence="7" type="ORF">DWY25_05280</name>
</gene>
<dbReference type="GeneID" id="83014816"/>
<dbReference type="InterPro" id="IPR039424">
    <property type="entry name" value="SBP_5"/>
</dbReference>
<evidence type="ECO:0000256" key="1">
    <source>
        <dbReference type="ARBA" id="ARBA00004193"/>
    </source>
</evidence>
<sequence length="530" mass="59325">MRKSVKILAALLSAALLLTGCQGGGDKPTSTTDSGTDKTETIGTFITAVQGDPSSFNPDMKSDDYLWPMAQNLFNRLYKLAPGDVPIPDLATSYEWSDDNMTLTFHLRDGVKWHDGEPLTSKDVKWTYDTIIENKWAKSDTFVNVDTIEAPDDLTVVFNMKNPDAGLVPLLAWYATFILPEHIWNDPAYPDFAKNPAMQKPIGSGPFKFVEYKSGQSVTLERNEDFFGGAPEIERLIYQIMPDLNTTLEAFKNGEIDYITSLPTANLHDFDNDPNYEVFSFLSINRTYLTFNMEKEPFNNPKLRQAVAYAVDRQAIVDRMGNGVSALPEYFISPLFKDYLNDDYKLPERDIAKAQALMEECGLKKNAEGYYLTVTLDAFENGNFKDVAAIVQSSLKEAGIKVDLNLMEYAAWTDQVKEGRKFNMTMLAGYQGPDISGIYMRVGINGSNNFTGYASDIMEAALEKGAQNSDPAIRKEAYDEVQRLMSEDMPMVLLIDNGQVIPVKSKFDGTPYQVPDKAATSEFTYVTLKK</sequence>
<organism evidence="7 8">
    <name type="scientific">Holdemania filiformis</name>
    <dbReference type="NCBI Taxonomy" id="61171"/>
    <lineage>
        <taxon>Bacteria</taxon>
        <taxon>Bacillati</taxon>
        <taxon>Bacillota</taxon>
        <taxon>Erysipelotrichia</taxon>
        <taxon>Erysipelotrichales</taxon>
        <taxon>Erysipelotrichaceae</taxon>
        <taxon>Holdemania</taxon>
    </lineage>
</organism>
<comment type="caution">
    <text evidence="7">The sequence shown here is derived from an EMBL/GenBank/DDBJ whole genome shotgun (WGS) entry which is preliminary data.</text>
</comment>
<dbReference type="SUPFAM" id="SSF53850">
    <property type="entry name" value="Periplasmic binding protein-like II"/>
    <property type="match status" value="1"/>
</dbReference>
<keyword evidence="3" id="KW-0813">Transport</keyword>
<dbReference type="PIRSF" id="PIRSF002741">
    <property type="entry name" value="MppA"/>
    <property type="match status" value="1"/>
</dbReference>
<dbReference type="RefSeq" id="WP_117894369.1">
    <property type="nucleotide sequence ID" value="NZ_CABJCV010000004.1"/>
</dbReference>
<evidence type="ECO:0000259" key="6">
    <source>
        <dbReference type="Pfam" id="PF00496"/>
    </source>
</evidence>
<reference evidence="7 8" key="1">
    <citation type="submission" date="2018-08" db="EMBL/GenBank/DDBJ databases">
        <title>A genome reference for cultivated species of the human gut microbiota.</title>
        <authorList>
            <person name="Zou Y."/>
            <person name="Xue W."/>
            <person name="Luo G."/>
        </authorList>
    </citation>
    <scope>NUCLEOTIDE SEQUENCE [LARGE SCALE GENOMIC DNA]</scope>
    <source>
        <strain evidence="7 8">AF24-29</strain>
    </source>
</reference>
<evidence type="ECO:0000256" key="4">
    <source>
        <dbReference type="ARBA" id="ARBA00022729"/>
    </source>
</evidence>
<dbReference type="CDD" id="cd08517">
    <property type="entry name" value="PBP2_NikA_DppA_OppA_like_13"/>
    <property type="match status" value="1"/>
</dbReference>
<dbReference type="GO" id="GO:0042597">
    <property type="term" value="C:periplasmic space"/>
    <property type="evidence" value="ECO:0007669"/>
    <property type="project" value="UniProtKB-ARBA"/>
</dbReference>
<evidence type="ECO:0000256" key="3">
    <source>
        <dbReference type="ARBA" id="ARBA00022448"/>
    </source>
</evidence>
<comment type="similarity">
    <text evidence="2">Belongs to the bacterial solute-binding protein 5 family.</text>
</comment>
<dbReference type="Pfam" id="PF00496">
    <property type="entry name" value="SBP_bac_5"/>
    <property type="match status" value="1"/>
</dbReference>
<proteinExistence type="inferred from homology"/>
<dbReference type="Gene3D" id="3.90.76.10">
    <property type="entry name" value="Dipeptide-binding Protein, Domain 1"/>
    <property type="match status" value="1"/>
</dbReference>
<evidence type="ECO:0000256" key="5">
    <source>
        <dbReference type="SAM" id="SignalP"/>
    </source>
</evidence>
<protein>
    <submittedName>
        <fullName evidence="7">ABC transporter substrate-binding protein</fullName>
    </submittedName>
</protein>
<feature type="signal peptide" evidence="5">
    <location>
        <begin position="1"/>
        <end position="24"/>
    </location>
</feature>
<accession>A0A412G4R0</accession>
<dbReference type="AlphaFoldDB" id="A0A412G4R0"/>
<dbReference type="PANTHER" id="PTHR30290:SF9">
    <property type="entry name" value="OLIGOPEPTIDE-BINDING PROTEIN APPA"/>
    <property type="match status" value="1"/>
</dbReference>
<dbReference type="PROSITE" id="PS01040">
    <property type="entry name" value="SBP_BACTERIAL_5"/>
    <property type="match status" value="1"/>
</dbReference>
<comment type="subcellular location">
    <subcellularLocation>
        <location evidence="1">Cell membrane</location>
        <topology evidence="1">Lipid-anchor</topology>
    </subcellularLocation>
</comment>
<dbReference type="GO" id="GO:0043190">
    <property type="term" value="C:ATP-binding cassette (ABC) transporter complex"/>
    <property type="evidence" value="ECO:0007669"/>
    <property type="project" value="InterPro"/>
</dbReference>
<feature type="chain" id="PRO_5038905802" evidence="5">
    <location>
        <begin position="25"/>
        <end position="530"/>
    </location>
</feature>
<dbReference type="Gene3D" id="3.10.105.10">
    <property type="entry name" value="Dipeptide-binding Protein, Domain 3"/>
    <property type="match status" value="1"/>
</dbReference>
<dbReference type="EMBL" id="QRUP01000004">
    <property type="protein sequence ID" value="RGR75648.1"/>
    <property type="molecule type" value="Genomic_DNA"/>
</dbReference>
<dbReference type="PROSITE" id="PS51257">
    <property type="entry name" value="PROKAR_LIPOPROTEIN"/>
    <property type="match status" value="1"/>
</dbReference>
<dbReference type="GO" id="GO:0015833">
    <property type="term" value="P:peptide transport"/>
    <property type="evidence" value="ECO:0007669"/>
    <property type="project" value="TreeGrafter"/>
</dbReference>
<dbReference type="InterPro" id="IPR030678">
    <property type="entry name" value="Peptide/Ni-bd"/>
</dbReference>
<dbReference type="Proteomes" id="UP000284178">
    <property type="component" value="Unassembled WGS sequence"/>
</dbReference>
<dbReference type="Gene3D" id="3.40.190.10">
    <property type="entry name" value="Periplasmic binding protein-like II"/>
    <property type="match status" value="1"/>
</dbReference>